<dbReference type="InterPro" id="IPR029058">
    <property type="entry name" value="AB_hydrolase_fold"/>
</dbReference>
<protein>
    <submittedName>
        <fullName evidence="3">PE family protein PE3</fullName>
    </submittedName>
</protein>
<dbReference type="InterPro" id="IPR000084">
    <property type="entry name" value="PE-PGRS_N"/>
</dbReference>
<reference evidence="3 4" key="1">
    <citation type="submission" date="2017-10" db="EMBL/GenBank/DDBJ databases">
        <authorList>
            <consortium name="Urmite Genomes"/>
        </authorList>
    </citation>
    <scope>NUCLEOTIDE SEQUENCE [LARGE SCALE GENOMIC DNA]</scope>
    <source>
        <strain evidence="3 4">FB-527</strain>
    </source>
</reference>
<comment type="caution">
    <text evidence="3">The sequence shown here is derived from an EMBL/GenBank/DDBJ whole genome shotgun (WGS) entry which is preliminary data.</text>
</comment>
<dbReference type="SUPFAM" id="SSF140459">
    <property type="entry name" value="PE/PPE dimer-like"/>
    <property type="match status" value="1"/>
</dbReference>
<evidence type="ECO:0000313" key="3">
    <source>
        <dbReference type="EMBL" id="SOJ52783.1"/>
    </source>
</evidence>
<dbReference type="RefSeq" id="WP_186241157.1">
    <property type="nucleotide sequence ID" value="NZ_OCTY01000002.1"/>
</dbReference>
<dbReference type="Proteomes" id="UP000554965">
    <property type="component" value="Unassembled WGS sequence"/>
</dbReference>
<dbReference type="Pfam" id="PF08237">
    <property type="entry name" value="PE-PPE"/>
    <property type="match status" value="1"/>
</dbReference>
<dbReference type="Gene3D" id="3.40.50.1820">
    <property type="entry name" value="alpha/beta hydrolase"/>
    <property type="match status" value="1"/>
</dbReference>
<accession>A0A7Z7N7N5</accession>
<evidence type="ECO:0000313" key="4">
    <source>
        <dbReference type="Proteomes" id="UP000554965"/>
    </source>
</evidence>
<feature type="domain" description="PE-PPE" evidence="2">
    <location>
        <begin position="177"/>
        <end position="402"/>
    </location>
</feature>
<organism evidence="3 4">
    <name type="scientific">Mycobacterium simulans</name>
    <dbReference type="NCBI Taxonomy" id="627089"/>
    <lineage>
        <taxon>Bacteria</taxon>
        <taxon>Bacillati</taxon>
        <taxon>Actinomycetota</taxon>
        <taxon>Actinomycetes</taxon>
        <taxon>Mycobacteriales</taxon>
        <taxon>Mycobacteriaceae</taxon>
        <taxon>Mycobacterium</taxon>
    </lineage>
</organism>
<sequence>MSYVFTAPEMLVSAAANVDGIASTIHAANAAAAAPISGVIPAAEDEVSAATAALFNAYAQDYQAVIKQAAAFQDEFTRTLAAAANAYQQAEATNAALVNGAVTNAVKTINAPIRSLMGQAPLGAGASSGIGTVAAAESALLADPIVALIMGGTNNPLPSAEYVTDINKRFIQPLFTGATPQGLFTPEQFWPVTPDLGNMTFNQSVAKGVSLLSTAVTNELNLGNSVVAFGYSQSATIVNNYINNLMALGAPNADKLAFTMIGSPNNPVGGLLARFPGFYIPFLDVSFNGATPANTPYETYIYTAQYDGIAHAPQYPLHILSDINAFMGYFYVHGDYPLLTPEDMSNAVLLPTSPGYAGNTKYYMLLTQDLPLVQPIRDIPYAGPVLADLIQPQLRVLVDLGYADYGPGGNYADIPTPAGLFSIPNPFAVTYYLALGSLQAPYGAAVEIGVQAGLWGPEWFPDTYPWVPSINPGLNFYFGQPQVTALSLLSGGLGNVLHLIPPILN</sequence>
<dbReference type="AlphaFoldDB" id="A0A7Z7N7N5"/>
<dbReference type="Gene3D" id="1.10.287.850">
    <property type="entry name" value="HP0062-like domain"/>
    <property type="match status" value="1"/>
</dbReference>
<dbReference type="InterPro" id="IPR013228">
    <property type="entry name" value="PE-PPE_C"/>
</dbReference>
<feature type="domain" description="PE" evidence="1">
    <location>
        <begin position="4"/>
        <end position="94"/>
    </location>
</feature>
<evidence type="ECO:0000259" key="1">
    <source>
        <dbReference type="Pfam" id="PF00934"/>
    </source>
</evidence>
<evidence type="ECO:0000259" key="2">
    <source>
        <dbReference type="Pfam" id="PF08237"/>
    </source>
</evidence>
<dbReference type="InterPro" id="IPR038332">
    <property type="entry name" value="PPE_sf"/>
</dbReference>
<name>A0A7Z7N7N5_9MYCO</name>
<gene>
    <name evidence="3" type="primary">PE3_9</name>
    <name evidence="3" type="ORF">MSIMFB_00290</name>
</gene>
<proteinExistence type="predicted"/>
<dbReference type="Pfam" id="PF00934">
    <property type="entry name" value="PE"/>
    <property type="match status" value="1"/>
</dbReference>
<dbReference type="EMBL" id="OCTY01000002">
    <property type="protein sequence ID" value="SOJ52783.1"/>
    <property type="molecule type" value="Genomic_DNA"/>
</dbReference>
<keyword evidence="4" id="KW-1185">Reference proteome</keyword>